<feature type="transmembrane region" description="Helical" evidence="2">
    <location>
        <begin position="215"/>
        <end position="234"/>
    </location>
</feature>
<keyword evidence="2" id="KW-0472">Membrane</keyword>
<feature type="compositionally biased region" description="Pro residues" evidence="1">
    <location>
        <begin position="36"/>
        <end position="48"/>
    </location>
</feature>
<feature type="transmembrane region" description="Helical" evidence="2">
    <location>
        <begin position="340"/>
        <end position="358"/>
    </location>
</feature>
<dbReference type="InterPro" id="IPR037660">
    <property type="entry name" value="CCDC51"/>
</dbReference>
<evidence type="ECO:0000256" key="2">
    <source>
        <dbReference type="SAM" id="Phobius"/>
    </source>
</evidence>
<dbReference type="PANTHER" id="PTHR28624:SF1">
    <property type="entry name" value="MITOCHONDRIAL POTASSIUM CHANNEL"/>
    <property type="match status" value="1"/>
</dbReference>
<dbReference type="Ensembl" id="ENSCSET00000000645.1">
    <property type="protein sequence ID" value="ENSCSEP00000000617.1"/>
    <property type="gene ID" value="ENSCSEG00000000439.1"/>
</dbReference>
<evidence type="ECO:0000313" key="4">
    <source>
        <dbReference type="Proteomes" id="UP000265120"/>
    </source>
</evidence>
<sequence>MTLSFSISHRFSHHGPGSVSGRAVLLCRYSANRPSGSPPSAIPPPPFSAPAGHNEKGKALMKERLLAAVRCAAVLGQRWAQRSTQTASASMNYWWGKYEEFVGLNEVREAQAKVTEAEAAFMVARGLVRDSHAALEALQSRLKEVRVRLDRVSREEAQYLELATMEHKLLQEERRHRSDYEKTEICEREKFALFSAAVRASHEKERTRAERTKNWSVIGSVLGALIGVMGSTYINHVRLQELKNLLLEAQRGPQSLQEALRVQAGIHQSQQEQLQSIIHDLHICNQKTQSAVNSLMPQLRKLEQGLDRLERRLLPGIPGLETPQEPLQTLVEHQKRHSSVFSFTAATAITVATLYLMFRAATG</sequence>
<keyword evidence="2" id="KW-1133">Transmembrane helix</keyword>
<reference evidence="3" key="2">
    <citation type="submission" date="2025-08" db="UniProtKB">
        <authorList>
            <consortium name="Ensembl"/>
        </authorList>
    </citation>
    <scope>IDENTIFICATION</scope>
</reference>
<keyword evidence="2" id="KW-0812">Transmembrane</keyword>
<protein>
    <submittedName>
        <fullName evidence="3">Coiled-coil domain containing 51</fullName>
    </submittedName>
</protein>
<reference evidence="3" key="3">
    <citation type="submission" date="2025-09" db="UniProtKB">
        <authorList>
            <consortium name="Ensembl"/>
        </authorList>
    </citation>
    <scope>IDENTIFICATION</scope>
</reference>
<dbReference type="AlphaFoldDB" id="A0A3P8UDY4"/>
<organism evidence="3 4">
    <name type="scientific">Cynoglossus semilaevis</name>
    <name type="common">Tongue sole</name>
    <dbReference type="NCBI Taxonomy" id="244447"/>
    <lineage>
        <taxon>Eukaryota</taxon>
        <taxon>Metazoa</taxon>
        <taxon>Chordata</taxon>
        <taxon>Craniata</taxon>
        <taxon>Vertebrata</taxon>
        <taxon>Euteleostomi</taxon>
        <taxon>Actinopterygii</taxon>
        <taxon>Neopterygii</taxon>
        <taxon>Teleostei</taxon>
        <taxon>Neoteleostei</taxon>
        <taxon>Acanthomorphata</taxon>
        <taxon>Carangaria</taxon>
        <taxon>Pleuronectiformes</taxon>
        <taxon>Pleuronectoidei</taxon>
        <taxon>Cynoglossidae</taxon>
        <taxon>Cynoglossinae</taxon>
        <taxon>Cynoglossus</taxon>
    </lineage>
</organism>
<dbReference type="PANTHER" id="PTHR28624">
    <property type="entry name" value="COILED-COIL DOMAIN-CONTAINING PROTEIN 51"/>
    <property type="match status" value="1"/>
</dbReference>
<evidence type="ECO:0000313" key="3">
    <source>
        <dbReference type="Ensembl" id="ENSCSEP00000000617.1"/>
    </source>
</evidence>
<accession>A0A3P8UDY4</accession>
<feature type="region of interest" description="Disordered" evidence="1">
    <location>
        <begin position="35"/>
        <end position="54"/>
    </location>
</feature>
<reference evidence="3 4" key="1">
    <citation type="journal article" date="2014" name="Nat. Genet.">
        <title>Whole-genome sequence of a flatfish provides insights into ZW sex chromosome evolution and adaptation to a benthic lifestyle.</title>
        <authorList>
            <person name="Chen S."/>
            <person name="Zhang G."/>
            <person name="Shao C."/>
            <person name="Huang Q."/>
            <person name="Liu G."/>
            <person name="Zhang P."/>
            <person name="Song W."/>
            <person name="An N."/>
            <person name="Chalopin D."/>
            <person name="Volff J.N."/>
            <person name="Hong Y."/>
            <person name="Li Q."/>
            <person name="Sha Z."/>
            <person name="Zhou H."/>
            <person name="Xie M."/>
            <person name="Yu Q."/>
            <person name="Liu Y."/>
            <person name="Xiang H."/>
            <person name="Wang N."/>
            <person name="Wu K."/>
            <person name="Yang C."/>
            <person name="Zhou Q."/>
            <person name="Liao X."/>
            <person name="Yang L."/>
            <person name="Hu Q."/>
            <person name="Zhang J."/>
            <person name="Meng L."/>
            <person name="Jin L."/>
            <person name="Tian Y."/>
            <person name="Lian J."/>
            <person name="Yang J."/>
            <person name="Miao G."/>
            <person name="Liu S."/>
            <person name="Liang Z."/>
            <person name="Yan F."/>
            <person name="Li Y."/>
            <person name="Sun B."/>
            <person name="Zhang H."/>
            <person name="Zhang J."/>
            <person name="Zhu Y."/>
            <person name="Du M."/>
            <person name="Zhao Y."/>
            <person name="Schartl M."/>
            <person name="Tang Q."/>
            <person name="Wang J."/>
        </authorList>
    </citation>
    <scope>NUCLEOTIDE SEQUENCE</scope>
</reference>
<name>A0A3P8UDY4_CYNSE</name>
<dbReference type="GeneTree" id="ENSGT00940000164287"/>
<proteinExistence type="predicted"/>
<dbReference type="Proteomes" id="UP000265120">
    <property type="component" value="Chromosome 11"/>
</dbReference>
<keyword evidence="4" id="KW-1185">Reference proteome</keyword>
<evidence type="ECO:0000256" key="1">
    <source>
        <dbReference type="SAM" id="MobiDB-lite"/>
    </source>
</evidence>